<dbReference type="InterPro" id="IPR013424">
    <property type="entry name" value="Ice-binding_C"/>
</dbReference>
<protein>
    <submittedName>
        <fullName evidence="1">PEP-CTERM sorting domain-containing protein</fullName>
    </submittedName>
</protein>
<accession>A0A2T1G3W5</accession>
<organism evidence="1 2">
    <name type="scientific">Chamaesiphon polymorphus CCALA 037</name>
    <dbReference type="NCBI Taxonomy" id="2107692"/>
    <lineage>
        <taxon>Bacteria</taxon>
        <taxon>Bacillati</taxon>
        <taxon>Cyanobacteriota</taxon>
        <taxon>Cyanophyceae</taxon>
        <taxon>Gomontiellales</taxon>
        <taxon>Chamaesiphonaceae</taxon>
        <taxon>Chamaesiphon</taxon>
    </lineage>
</organism>
<evidence type="ECO:0000313" key="1">
    <source>
        <dbReference type="EMBL" id="PSB51938.1"/>
    </source>
</evidence>
<gene>
    <name evidence="1" type="ORF">C7B77_21040</name>
</gene>
<dbReference type="AlphaFoldDB" id="A0A2T1G3W5"/>
<dbReference type="Proteomes" id="UP000238937">
    <property type="component" value="Unassembled WGS sequence"/>
</dbReference>
<comment type="caution">
    <text evidence="1">The sequence shown here is derived from an EMBL/GenBank/DDBJ whole genome shotgun (WGS) entry which is preliminary data.</text>
</comment>
<dbReference type="NCBIfam" id="TIGR02595">
    <property type="entry name" value="PEP_CTERM"/>
    <property type="match status" value="1"/>
</dbReference>
<evidence type="ECO:0000313" key="2">
    <source>
        <dbReference type="Proteomes" id="UP000238937"/>
    </source>
</evidence>
<name>A0A2T1G3W5_9CYAN</name>
<keyword evidence="2" id="KW-1185">Reference proteome</keyword>
<reference evidence="1 2" key="1">
    <citation type="submission" date="2018-03" db="EMBL/GenBank/DDBJ databases">
        <title>The ancient ancestry and fast evolution of plastids.</title>
        <authorList>
            <person name="Moore K.R."/>
            <person name="Magnabosco C."/>
            <person name="Momper L."/>
            <person name="Gold D.A."/>
            <person name="Bosak T."/>
            <person name="Fournier G.P."/>
        </authorList>
    </citation>
    <scope>NUCLEOTIDE SEQUENCE [LARGE SCALE GENOMIC DNA]</scope>
    <source>
        <strain evidence="1 2">CCALA 037</strain>
    </source>
</reference>
<sequence length="209" mass="21193">MTTALSTSSANAASLTIPTTTVNGTDVFSGPSFTVNNDFLGTDTISLNVSGTVNLTNTVPTGSGYITNAAGILTQPTASFGSQPTGAFVVRAPGINWGALLLGNSTLGFRQLFTANTANGLGSSTPSTNLSLTNVTLASIFGTGLTNGTVLEFRISDSDNFNNSGAFTVSSPTTLPTTTAVPEPFTIIGTLIGGAAAVRMRKKLKSDTI</sequence>
<proteinExistence type="predicted"/>
<dbReference type="EMBL" id="PVWO01000342">
    <property type="protein sequence ID" value="PSB51938.1"/>
    <property type="molecule type" value="Genomic_DNA"/>
</dbReference>